<dbReference type="EMBL" id="MHJG01000013">
    <property type="protein sequence ID" value="OGY63923.1"/>
    <property type="molecule type" value="Genomic_DNA"/>
</dbReference>
<evidence type="ECO:0000313" key="3">
    <source>
        <dbReference type="Proteomes" id="UP000177960"/>
    </source>
</evidence>
<dbReference type="STRING" id="1798404.A3B92_02285"/>
<comment type="caution">
    <text evidence="2">The sequence shown here is derived from an EMBL/GenBank/DDBJ whole genome shotgun (WGS) entry which is preliminary data.</text>
</comment>
<dbReference type="AlphaFoldDB" id="A0A1G1ZH61"/>
<gene>
    <name evidence="2" type="ORF">A3B92_02285</name>
</gene>
<name>A0A1G1ZH61_9BACT</name>
<evidence type="ECO:0000313" key="2">
    <source>
        <dbReference type="EMBL" id="OGY63923.1"/>
    </source>
</evidence>
<feature type="region of interest" description="Disordered" evidence="1">
    <location>
        <begin position="1"/>
        <end position="23"/>
    </location>
</feature>
<sequence length="155" mass="17144">MGTALLSHKQMNDPSKKKNVRRPQNGHHGFFHDCFAEALLFFLAVVRLVGEVAHHYGDTDCRNDVQCRRTEGRNHEPSPQHAQGVACEDGAEDHQEPGPDDTAENSQCSHVCLLKVLNYHDSLVAGCTGFRGSCQYSDSFNDSIITGYKSSPTKN</sequence>
<dbReference type="Proteomes" id="UP000177960">
    <property type="component" value="Unassembled WGS sequence"/>
</dbReference>
<evidence type="ECO:0000256" key="1">
    <source>
        <dbReference type="SAM" id="MobiDB-lite"/>
    </source>
</evidence>
<reference evidence="2 3" key="1">
    <citation type="journal article" date="2016" name="Nat. Commun.">
        <title>Thousands of microbial genomes shed light on interconnected biogeochemical processes in an aquifer system.</title>
        <authorList>
            <person name="Anantharaman K."/>
            <person name="Brown C.T."/>
            <person name="Hug L.A."/>
            <person name="Sharon I."/>
            <person name="Castelle C.J."/>
            <person name="Probst A.J."/>
            <person name="Thomas B.C."/>
            <person name="Singh A."/>
            <person name="Wilkins M.J."/>
            <person name="Karaoz U."/>
            <person name="Brodie E.L."/>
            <person name="Williams K.H."/>
            <person name="Hubbard S.S."/>
            <person name="Banfield J.F."/>
        </authorList>
    </citation>
    <scope>NUCLEOTIDE SEQUENCE [LARGE SCALE GENOMIC DNA]</scope>
</reference>
<organism evidence="2 3">
    <name type="scientific">Candidatus Harrisonbacteria bacterium RIFCSPHIGHO2_02_FULL_42_16</name>
    <dbReference type="NCBI Taxonomy" id="1798404"/>
    <lineage>
        <taxon>Bacteria</taxon>
        <taxon>Candidatus Harrisoniibacteriota</taxon>
    </lineage>
</organism>
<proteinExistence type="predicted"/>
<protein>
    <submittedName>
        <fullName evidence="2">Uncharacterized protein</fullName>
    </submittedName>
</protein>
<feature type="region of interest" description="Disordered" evidence="1">
    <location>
        <begin position="70"/>
        <end position="102"/>
    </location>
</feature>
<accession>A0A1G1ZH61</accession>